<dbReference type="Pfam" id="PF04230">
    <property type="entry name" value="PS_pyruv_trans"/>
    <property type="match status" value="1"/>
</dbReference>
<dbReference type="PATRIC" id="fig|1073366.3.peg.2365"/>
<protein>
    <recommendedName>
        <fullName evidence="1">Polysaccharide pyruvyl transferase domain-containing protein</fullName>
    </recommendedName>
</protein>
<sequence>MKIGIITFQCAHNYGAVLQAYGLKEYLKSLGYSVNIINYRPGYIVNTYSKINLRYWLSRNPYKCIIRLFVEFIVKPTRIKRWYAFEKFMNKYLELYPYNKNEKYSDFYTLVLGSDQIWNPGLTGGKFDEVYFGGKAKCNIVSYAASSRFEKLSKQQKSFFSDYLPNLKHISVREISLANLLQPLVNKEIITVVDPTLLAGRKIFDKIAVSPKKKKYLLLYQIGQWKELNTLANKIAKKLNLEVIEIVSHPIIPKKGLVQTASPCEFIGYFQNASFIVTTSFHGLAFSIIYNKDFYCLKQNTNADLRLSSLLNKLNLGERFLEIGKEPDFEPINYLIVNQELDKEVQYSIDFLNTALKYKY</sequence>
<proteinExistence type="predicted"/>
<accession>V8CFP6</accession>
<dbReference type="EMBL" id="AZJH01000038">
    <property type="protein sequence ID" value="ETD26233.1"/>
    <property type="molecule type" value="Genomic_DNA"/>
</dbReference>
<dbReference type="AlphaFoldDB" id="V8CFP6"/>
<gene>
    <name evidence="2" type="ORF">HMPREF1173_02310</name>
</gene>
<reference evidence="2 3" key="1">
    <citation type="submission" date="2013-10" db="EMBL/GenBank/DDBJ databases">
        <title>The Genome Sequence of Prevotella nigrescens CC14M.</title>
        <authorList>
            <consortium name="The Broad Institute Genomics Platform"/>
            <person name="Earl A."/>
            <person name="Allen-Vercoe E."/>
            <person name="Daigneault M."/>
            <person name="Young S.K."/>
            <person name="Zeng Q."/>
            <person name="Gargeya S."/>
            <person name="Fitzgerald M."/>
            <person name="Abouelleil A."/>
            <person name="Alvarado L."/>
            <person name="Chapman S.B."/>
            <person name="Gainer-Dewar J."/>
            <person name="Goldberg J."/>
            <person name="Griggs A."/>
            <person name="Gujja S."/>
            <person name="Hansen M."/>
            <person name="Howarth C."/>
            <person name="Imamovic A."/>
            <person name="Ireland A."/>
            <person name="Larimer J."/>
            <person name="McCowan C."/>
            <person name="Murphy C."/>
            <person name="Pearson M."/>
            <person name="Poon T.W."/>
            <person name="Priest M."/>
            <person name="Roberts A."/>
            <person name="Saif S."/>
            <person name="Shea T."/>
            <person name="Sykes S."/>
            <person name="Wortman J."/>
            <person name="Nusbaum C."/>
            <person name="Birren B."/>
        </authorList>
    </citation>
    <scope>NUCLEOTIDE SEQUENCE [LARGE SCALE GENOMIC DNA]</scope>
    <source>
        <strain evidence="2 3">CC14M</strain>
    </source>
</reference>
<comment type="caution">
    <text evidence="2">The sequence shown here is derived from an EMBL/GenBank/DDBJ whole genome shotgun (WGS) entry which is preliminary data.</text>
</comment>
<evidence type="ECO:0000259" key="1">
    <source>
        <dbReference type="Pfam" id="PF04230"/>
    </source>
</evidence>
<evidence type="ECO:0000313" key="3">
    <source>
        <dbReference type="Proteomes" id="UP000018727"/>
    </source>
</evidence>
<evidence type="ECO:0000313" key="2">
    <source>
        <dbReference type="EMBL" id="ETD26233.1"/>
    </source>
</evidence>
<dbReference type="OrthoDB" id="9799278at2"/>
<dbReference type="InterPro" id="IPR007345">
    <property type="entry name" value="Polysacch_pyruvyl_Trfase"/>
</dbReference>
<name>V8CFP6_9BACT</name>
<dbReference type="HOGENOM" id="CLU_025617_1_0_10"/>
<dbReference type="Proteomes" id="UP000018727">
    <property type="component" value="Unassembled WGS sequence"/>
</dbReference>
<organism evidence="2 3">
    <name type="scientific">Prevotella nigrescens CC14M</name>
    <dbReference type="NCBI Taxonomy" id="1073366"/>
    <lineage>
        <taxon>Bacteria</taxon>
        <taxon>Pseudomonadati</taxon>
        <taxon>Bacteroidota</taxon>
        <taxon>Bacteroidia</taxon>
        <taxon>Bacteroidales</taxon>
        <taxon>Prevotellaceae</taxon>
        <taxon>Prevotella</taxon>
    </lineage>
</organism>
<dbReference type="RefSeq" id="WP_023926382.1">
    <property type="nucleotide sequence ID" value="NZ_KI669427.1"/>
</dbReference>
<feature type="domain" description="Polysaccharide pyruvyl transferase" evidence="1">
    <location>
        <begin position="13"/>
        <end position="297"/>
    </location>
</feature>
<keyword evidence="3" id="KW-1185">Reference proteome</keyword>